<dbReference type="PROSITE" id="PS50868">
    <property type="entry name" value="POST_SET"/>
    <property type="match status" value="1"/>
</dbReference>
<dbReference type="AlphaFoldDB" id="S3EEL9"/>
<evidence type="ECO:0000256" key="5">
    <source>
        <dbReference type="ARBA" id="ARBA00022691"/>
    </source>
</evidence>
<name>S3EEL9_GLAL2</name>
<keyword evidence="2" id="KW-0158">Chromosome</keyword>
<keyword evidence="3" id="KW-0489">Methyltransferase</keyword>
<dbReference type="PROSITE" id="PS50280">
    <property type="entry name" value="SET"/>
    <property type="match status" value="1"/>
</dbReference>
<evidence type="ECO:0000256" key="4">
    <source>
        <dbReference type="ARBA" id="ARBA00022679"/>
    </source>
</evidence>
<evidence type="ECO:0000259" key="8">
    <source>
        <dbReference type="PROSITE" id="PS50280"/>
    </source>
</evidence>
<dbReference type="InterPro" id="IPR046341">
    <property type="entry name" value="SET_dom_sf"/>
</dbReference>
<evidence type="ECO:0000259" key="9">
    <source>
        <dbReference type="PROSITE" id="PS50868"/>
    </source>
</evidence>
<dbReference type="Proteomes" id="UP000016922">
    <property type="component" value="Unassembled WGS sequence"/>
</dbReference>
<dbReference type="SUPFAM" id="SSF82199">
    <property type="entry name" value="SET domain"/>
    <property type="match status" value="1"/>
</dbReference>
<evidence type="ECO:0000256" key="6">
    <source>
        <dbReference type="ARBA" id="ARBA00022723"/>
    </source>
</evidence>
<evidence type="ECO:0000256" key="2">
    <source>
        <dbReference type="ARBA" id="ARBA00022454"/>
    </source>
</evidence>
<comment type="subcellular location">
    <subcellularLocation>
        <location evidence="1">Chromosome</location>
    </subcellularLocation>
</comment>
<keyword evidence="5" id="KW-0949">S-adenosyl-L-methionine</keyword>
<evidence type="ECO:0000313" key="11">
    <source>
        <dbReference type="Proteomes" id="UP000016922"/>
    </source>
</evidence>
<proteinExistence type="predicted"/>
<dbReference type="OrthoDB" id="308383at2759"/>
<reference evidence="10 11" key="1">
    <citation type="journal article" date="2013" name="BMC Genomics">
        <title>Genomics-driven discovery of the pneumocandin biosynthetic gene cluster in the fungus Glarea lozoyensis.</title>
        <authorList>
            <person name="Chen L."/>
            <person name="Yue Q."/>
            <person name="Zhang X."/>
            <person name="Xiang M."/>
            <person name="Wang C."/>
            <person name="Li S."/>
            <person name="Che Y."/>
            <person name="Ortiz-Lopez F.J."/>
            <person name="Bills G.F."/>
            <person name="Liu X."/>
            <person name="An Z."/>
        </authorList>
    </citation>
    <scope>NUCLEOTIDE SEQUENCE [LARGE SCALE GENOMIC DNA]</scope>
    <source>
        <strain evidence="11">ATCC 20868 / MF5171</strain>
    </source>
</reference>
<keyword evidence="7" id="KW-0862">Zinc</keyword>
<evidence type="ECO:0000313" key="10">
    <source>
        <dbReference type="EMBL" id="EPE36683.1"/>
    </source>
</evidence>
<dbReference type="EMBL" id="KE145352">
    <property type="protein sequence ID" value="EPE36683.1"/>
    <property type="molecule type" value="Genomic_DNA"/>
</dbReference>
<dbReference type="Pfam" id="PF00856">
    <property type="entry name" value="SET"/>
    <property type="match status" value="1"/>
</dbReference>
<accession>S3EEL9</accession>
<dbReference type="RefSeq" id="XP_008075998.1">
    <property type="nucleotide sequence ID" value="XM_008077807.1"/>
</dbReference>
<dbReference type="GO" id="GO:0008168">
    <property type="term" value="F:methyltransferase activity"/>
    <property type="evidence" value="ECO:0007669"/>
    <property type="project" value="UniProtKB-KW"/>
</dbReference>
<dbReference type="KEGG" id="glz:GLAREA_08846"/>
<dbReference type="HOGENOM" id="CLU_020840_3_5_1"/>
<keyword evidence="4" id="KW-0808">Transferase</keyword>
<evidence type="ECO:0000256" key="3">
    <source>
        <dbReference type="ARBA" id="ARBA00022603"/>
    </source>
</evidence>
<feature type="domain" description="Post-SET" evidence="9">
    <location>
        <begin position="207"/>
        <end position="223"/>
    </location>
</feature>
<sequence length="223" mass="25923">MINPDAHVYETIDGENFMSHQYLNTRDPIYECHQACSCDTACPNRVVEHGRTVPLQIFRTDDGRGWGVRSPQDIRKGQFVDRYVGELITAEETERRRQRSDIAAKKDVYLFELDKFKDDADRDPTLAETVFVDGEYASGPSRFINHSCDPNLRIFARVGDHATKRFHDLAFFAVRDIPADTELTFDYVDGEDEKLEEEKKNPNQKKEMTKCLCRSRKCRGYLW</sequence>
<dbReference type="InterPro" id="IPR003616">
    <property type="entry name" value="Post-SET_dom"/>
</dbReference>
<keyword evidence="11" id="KW-1185">Reference proteome</keyword>
<dbReference type="GO" id="GO:0005694">
    <property type="term" value="C:chromosome"/>
    <property type="evidence" value="ECO:0007669"/>
    <property type="project" value="UniProtKB-SubCell"/>
</dbReference>
<dbReference type="PANTHER" id="PTHR46223">
    <property type="entry name" value="HISTONE-LYSINE N-METHYLTRANSFERASE SUV39H"/>
    <property type="match status" value="1"/>
</dbReference>
<gene>
    <name evidence="10" type="ORF">GLAREA_08846</name>
</gene>
<keyword evidence="6" id="KW-0479">Metal-binding</keyword>
<dbReference type="PANTHER" id="PTHR46223:SF3">
    <property type="entry name" value="HISTONE-LYSINE N-METHYLTRANSFERASE SET-23"/>
    <property type="match status" value="1"/>
</dbReference>
<dbReference type="Gene3D" id="2.170.270.10">
    <property type="entry name" value="SET domain"/>
    <property type="match status" value="1"/>
</dbReference>
<protein>
    <submittedName>
        <fullName evidence="10">SET</fullName>
    </submittedName>
</protein>
<dbReference type="eggNOG" id="KOG1082">
    <property type="taxonomic scope" value="Eukaryota"/>
</dbReference>
<evidence type="ECO:0000256" key="7">
    <source>
        <dbReference type="ARBA" id="ARBA00022833"/>
    </source>
</evidence>
<organism evidence="10 11">
    <name type="scientific">Glarea lozoyensis (strain ATCC 20868 / MF5171)</name>
    <dbReference type="NCBI Taxonomy" id="1116229"/>
    <lineage>
        <taxon>Eukaryota</taxon>
        <taxon>Fungi</taxon>
        <taxon>Dikarya</taxon>
        <taxon>Ascomycota</taxon>
        <taxon>Pezizomycotina</taxon>
        <taxon>Leotiomycetes</taxon>
        <taxon>Helotiales</taxon>
        <taxon>Helotiaceae</taxon>
        <taxon>Glarea</taxon>
    </lineage>
</organism>
<dbReference type="STRING" id="1116229.S3EEL9"/>
<dbReference type="InterPro" id="IPR050973">
    <property type="entry name" value="H3K9_Histone-Lys_N-MTase"/>
</dbReference>
<dbReference type="SMART" id="SM00317">
    <property type="entry name" value="SET"/>
    <property type="match status" value="1"/>
</dbReference>
<dbReference type="GO" id="GO:0032259">
    <property type="term" value="P:methylation"/>
    <property type="evidence" value="ECO:0007669"/>
    <property type="project" value="UniProtKB-KW"/>
</dbReference>
<feature type="domain" description="SET" evidence="8">
    <location>
        <begin position="53"/>
        <end position="188"/>
    </location>
</feature>
<dbReference type="GO" id="GO:0046872">
    <property type="term" value="F:metal ion binding"/>
    <property type="evidence" value="ECO:0007669"/>
    <property type="project" value="UniProtKB-KW"/>
</dbReference>
<dbReference type="InterPro" id="IPR001214">
    <property type="entry name" value="SET_dom"/>
</dbReference>
<dbReference type="OMA" id="DGRQCCL"/>
<evidence type="ECO:0000256" key="1">
    <source>
        <dbReference type="ARBA" id="ARBA00004286"/>
    </source>
</evidence>
<dbReference type="GeneID" id="19467894"/>